<reference evidence="2 3" key="1">
    <citation type="submission" date="2019-08" db="EMBL/GenBank/DDBJ databases">
        <title>Genome of Aequorivita antarctica SW49 (type strain).</title>
        <authorList>
            <person name="Bowman J.P."/>
        </authorList>
    </citation>
    <scope>NUCLEOTIDE SEQUENCE [LARGE SCALE GENOMIC DNA]</scope>
    <source>
        <strain evidence="2 3">SW49</strain>
    </source>
</reference>
<name>A0A5C6YY70_9FLAO</name>
<evidence type="ECO:0000313" key="2">
    <source>
        <dbReference type="EMBL" id="TXD72075.1"/>
    </source>
</evidence>
<dbReference type="Proteomes" id="UP000321497">
    <property type="component" value="Unassembled WGS sequence"/>
</dbReference>
<comment type="caution">
    <text evidence="2">The sequence shown here is derived from an EMBL/GenBank/DDBJ whole genome shotgun (WGS) entry which is preliminary data.</text>
</comment>
<feature type="transmembrane region" description="Helical" evidence="1">
    <location>
        <begin position="7"/>
        <end position="25"/>
    </location>
</feature>
<sequence length="178" mass="20736">MKPAYRIITIIPILIILAYIVLDWSNTNVRSLSFEKAGTDFTKSFNSERIKMNLPIIPENWTNLCPLQCKIQTWENPILTLPSHSEKIVIATYETAEFESEVDKYNLKKIGKKYYQVVIEFSKIKNKWYCTLRETSPNPIEVNRTYSTSTDDGKIIAELTLEQATDTLRKYGIKRLNY</sequence>
<dbReference type="AlphaFoldDB" id="A0A5C6YY70"/>
<organism evidence="2 3">
    <name type="scientific">Aequorivita antarctica</name>
    <dbReference type="NCBI Taxonomy" id="153266"/>
    <lineage>
        <taxon>Bacteria</taxon>
        <taxon>Pseudomonadati</taxon>
        <taxon>Bacteroidota</taxon>
        <taxon>Flavobacteriia</taxon>
        <taxon>Flavobacteriales</taxon>
        <taxon>Flavobacteriaceae</taxon>
        <taxon>Aequorivita</taxon>
    </lineage>
</organism>
<keyword evidence="1" id="KW-0472">Membrane</keyword>
<dbReference type="RefSeq" id="WP_111845243.1">
    <property type="nucleotide sequence ID" value="NZ_UEGI01000015.1"/>
</dbReference>
<dbReference type="EMBL" id="VORT01000010">
    <property type="protein sequence ID" value="TXD72075.1"/>
    <property type="molecule type" value="Genomic_DNA"/>
</dbReference>
<keyword evidence="1" id="KW-1133">Transmembrane helix</keyword>
<proteinExistence type="predicted"/>
<keyword evidence="3" id="KW-1185">Reference proteome</keyword>
<keyword evidence="1" id="KW-0812">Transmembrane</keyword>
<protein>
    <submittedName>
        <fullName evidence="2">Uncharacterized protein</fullName>
    </submittedName>
</protein>
<gene>
    <name evidence="2" type="ORF">ESU54_13535</name>
</gene>
<evidence type="ECO:0000313" key="3">
    <source>
        <dbReference type="Proteomes" id="UP000321497"/>
    </source>
</evidence>
<accession>A0A5C6YY70</accession>
<evidence type="ECO:0000256" key="1">
    <source>
        <dbReference type="SAM" id="Phobius"/>
    </source>
</evidence>